<name>A0A5A9XAU5_9BACT</name>
<dbReference type="GO" id="GO:0006302">
    <property type="term" value="P:double-strand break repair"/>
    <property type="evidence" value="ECO:0007669"/>
    <property type="project" value="InterPro"/>
</dbReference>
<evidence type="ECO:0000259" key="2">
    <source>
        <dbReference type="Pfam" id="PF13476"/>
    </source>
</evidence>
<organism evidence="3 4">
    <name type="scientific">Oryzomonas rubra</name>
    <dbReference type="NCBI Taxonomy" id="2509454"/>
    <lineage>
        <taxon>Bacteria</taxon>
        <taxon>Pseudomonadati</taxon>
        <taxon>Thermodesulfobacteriota</taxon>
        <taxon>Desulfuromonadia</taxon>
        <taxon>Geobacterales</taxon>
        <taxon>Geobacteraceae</taxon>
        <taxon>Oryzomonas</taxon>
    </lineage>
</organism>
<evidence type="ECO:0000313" key="4">
    <source>
        <dbReference type="Proteomes" id="UP000324298"/>
    </source>
</evidence>
<dbReference type="InterPro" id="IPR027417">
    <property type="entry name" value="P-loop_NTPase"/>
</dbReference>
<dbReference type="InterPro" id="IPR038729">
    <property type="entry name" value="Rad50/SbcC_AAA"/>
</dbReference>
<keyword evidence="1" id="KW-0175">Coiled coil</keyword>
<dbReference type="Proteomes" id="UP000324298">
    <property type="component" value="Unassembled WGS sequence"/>
</dbReference>
<gene>
    <name evidence="3" type="ORF">ET418_15535</name>
</gene>
<reference evidence="3 4" key="1">
    <citation type="submission" date="2019-04" db="EMBL/GenBank/DDBJ databases">
        <title>Geobacter ruber sp. nov., ferric-reducing bacteria isolated from paddy soil.</title>
        <authorList>
            <person name="Xu Z."/>
            <person name="Masuda Y."/>
            <person name="Itoh H."/>
            <person name="Senoo K."/>
        </authorList>
    </citation>
    <scope>NUCLEOTIDE SEQUENCE [LARGE SCALE GENOMIC DNA]</scope>
    <source>
        <strain evidence="3 4">Red88</strain>
    </source>
</reference>
<evidence type="ECO:0000313" key="3">
    <source>
        <dbReference type="EMBL" id="KAA0888791.1"/>
    </source>
</evidence>
<sequence length="820" mass="90018">MHLKSINLRGFRGFLSGIGAAEVSINLEALPPGLIAICGPNGAGKTTLLDNLHPYRIQPFKIRKAKDWSPGAFSYYDQCYGSDARKELVFDMGGQTYKSLIMIDADRKKQECYLYFLDVAGTWQPMNDGKTKTYDEAIEKVCGSPSLFFTSIFRCQGAKNLSDYSRSDIMGILSELLNIDHIRDQGDKARQVVKELTARINTHRALADAFRAEIEDADRVQEQISNLDVCIASANTDLKVARTSVEKTLGDLQAAKERQASATSELARRTQLEGTLADTSNRHHAAIQEISREFLALEKQSSDVTQKSNRESADVEAALARSRKIAGNATELREKAARYEAVSAQIEDQRREVAGFEPTRDYLAQRQRSISGAKLELSGLSNRLQLLVSARNSAMDKLSVEIASAKRDSAKLQGLDCHGDGSGSLNDSCRFISDAVKARDGLLGLEAQREALVAPGQDEIVLQQKIDVMSAVTDADESAYGSDFAAFQEQSAGAARLLKSMEDELAALAPWHKLVPELDIAEVTIKKGTEDLERISRESAAALADLDSRISALRDKQSRLVSEYEAAKFALEAQISVIEVDVDIAKQVLSLEQEYSRAQAAMTSAESLLRGHELQRAGLLSKASSADKARGEVEKSEAEIARLNSYVSSFSVLAKACSNDGIIALELDDAAPTIASIVNDLLRACYGSRFSIRMDTQAQKVDGGTKEAFDIVIIDSETENERSITECSGGQISWIEDAITRGICLFNIHRSDRAYDTLYSDEKDGAMDPDKKMEFYQIKRESLRTGTHSREFFITQTPEMMDLADARIVLGNGGVSVDAR</sequence>
<dbReference type="AlphaFoldDB" id="A0A5A9XAU5"/>
<keyword evidence="4" id="KW-1185">Reference proteome</keyword>
<accession>A0A5A9XAU5</accession>
<dbReference type="Pfam" id="PF13476">
    <property type="entry name" value="AAA_23"/>
    <property type="match status" value="1"/>
</dbReference>
<dbReference type="PANTHER" id="PTHR32114">
    <property type="entry name" value="ABC TRANSPORTER ABCH.3"/>
    <property type="match status" value="1"/>
</dbReference>
<dbReference type="GO" id="GO:0016887">
    <property type="term" value="F:ATP hydrolysis activity"/>
    <property type="evidence" value="ECO:0007669"/>
    <property type="project" value="InterPro"/>
</dbReference>
<dbReference type="OrthoDB" id="9764467at2"/>
<dbReference type="Gene3D" id="3.40.50.300">
    <property type="entry name" value="P-loop containing nucleotide triphosphate hydrolases"/>
    <property type="match status" value="2"/>
</dbReference>
<feature type="coiled-coil region" evidence="1">
    <location>
        <begin position="588"/>
        <end position="646"/>
    </location>
</feature>
<proteinExistence type="predicted"/>
<feature type="domain" description="Rad50/SbcC-type AAA" evidence="2">
    <location>
        <begin position="5"/>
        <end position="50"/>
    </location>
</feature>
<evidence type="ECO:0000256" key="1">
    <source>
        <dbReference type="SAM" id="Coils"/>
    </source>
</evidence>
<dbReference type="RefSeq" id="WP_149309141.1">
    <property type="nucleotide sequence ID" value="NZ_SRSD01000010.1"/>
</dbReference>
<dbReference type="SUPFAM" id="SSF52540">
    <property type="entry name" value="P-loop containing nucleoside triphosphate hydrolases"/>
    <property type="match status" value="1"/>
</dbReference>
<dbReference type="EMBL" id="SRSD01000010">
    <property type="protein sequence ID" value="KAA0888791.1"/>
    <property type="molecule type" value="Genomic_DNA"/>
</dbReference>
<comment type="caution">
    <text evidence="3">The sequence shown here is derived from an EMBL/GenBank/DDBJ whole genome shotgun (WGS) entry which is preliminary data.</text>
</comment>
<dbReference type="PANTHER" id="PTHR32114:SF2">
    <property type="entry name" value="ABC TRANSPORTER ABCH.3"/>
    <property type="match status" value="1"/>
</dbReference>
<protein>
    <recommendedName>
        <fullName evidence="2">Rad50/SbcC-type AAA domain-containing protein</fullName>
    </recommendedName>
</protein>